<comment type="caution">
    <text evidence="8">The sequence shown here is derived from an EMBL/GenBank/DDBJ whole genome shotgun (WGS) entry which is preliminary data.</text>
</comment>
<gene>
    <name evidence="8" type="ORF">CRM22_006898</name>
</gene>
<feature type="compositionally biased region" description="Low complexity" evidence="6">
    <location>
        <begin position="580"/>
        <end position="591"/>
    </location>
</feature>
<feature type="compositionally biased region" description="Basic and acidic residues" evidence="6">
    <location>
        <begin position="1"/>
        <end position="27"/>
    </location>
</feature>
<dbReference type="SUPFAM" id="SSF48652">
    <property type="entry name" value="Tetraspanin"/>
    <property type="match status" value="1"/>
</dbReference>
<dbReference type="CDD" id="cd03127">
    <property type="entry name" value="tetraspanin_LEL"/>
    <property type="match status" value="1"/>
</dbReference>
<dbReference type="InterPro" id="IPR008952">
    <property type="entry name" value="Tetraspanin_EC2_sf"/>
</dbReference>
<evidence type="ECO:0000313" key="9">
    <source>
        <dbReference type="Proteomes" id="UP000308267"/>
    </source>
</evidence>
<feature type="region of interest" description="Disordered" evidence="6">
    <location>
        <begin position="1"/>
        <end position="48"/>
    </location>
</feature>
<reference evidence="8 9" key="1">
    <citation type="journal article" date="2019" name="BMC Genomics">
        <title>New insights from Opisthorchis felineus genome: update on genomics of the epidemiologically important liver flukes.</title>
        <authorList>
            <person name="Ershov N.I."/>
            <person name="Mordvinov V.A."/>
            <person name="Prokhortchouk E.B."/>
            <person name="Pakharukova M.Y."/>
            <person name="Gunbin K.V."/>
            <person name="Ustyantsev K."/>
            <person name="Genaev M.A."/>
            <person name="Blinov A.G."/>
            <person name="Mazur A."/>
            <person name="Boulygina E."/>
            <person name="Tsygankova S."/>
            <person name="Khrameeva E."/>
            <person name="Chekanov N."/>
            <person name="Fan G."/>
            <person name="Xiao A."/>
            <person name="Zhang H."/>
            <person name="Xu X."/>
            <person name="Yang H."/>
            <person name="Solovyev V."/>
            <person name="Lee S.M."/>
            <person name="Liu X."/>
            <person name="Afonnikov D.A."/>
            <person name="Skryabin K.G."/>
        </authorList>
    </citation>
    <scope>NUCLEOTIDE SEQUENCE [LARGE SCALE GENOMIC DNA]</scope>
    <source>
        <strain evidence="8">AK-0245</strain>
        <tissue evidence="8">Whole organism</tissue>
    </source>
</reference>
<keyword evidence="5" id="KW-0175">Coiled coil</keyword>
<accession>A0A4S2LIZ8</accession>
<evidence type="ECO:0008006" key="10">
    <source>
        <dbReference type="Google" id="ProtNLM"/>
    </source>
</evidence>
<dbReference type="InterPro" id="IPR018499">
    <property type="entry name" value="Tetraspanin/Peripherin"/>
</dbReference>
<dbReference type="Pfam" id="PF00335">
    <property type="entry name" value="Tetraspanin"/>
    <property type="match status" value="1"/>
</dbReference>
<sequence>MKTVRFEDNVPDNEKAPKSSHEEKMEPTDDSESISSAQSEKSSKSSEFMQLRPSKINLNVGFPSSYATQLMKITAKSEYEQEQKHIAQSWEAIRRSRVWRESMMLPSKAARVTPLLPLPNFVRSLLHELQLVFLMCQLINIIWLATKLDWRGRLRGPLDKLPGYVMHRMPWLPGQQEMHSRVMGLIALIICAYFPSALIHFAFVLDDLPDETELQLVRKAQQKRQKQQSLRKSRRWSWDPRFDQFRRPRRRQWATVLHLTILMTVMVFGIVILASDFNYYTQYGRWTETLTQWLRELQRNYYISWTSAATQPRWDMDPVNTLDTIHVTFQCCGSKGGREAYKEWWQSDVVKPDRGTSSVRNVTQSRYTEKYSITGDWKRLIPFSCCQLRLNASCDHTEGKSPDHFYQRGCVAPIIELTIVPWMKMAGGTLALVLVLMIPQLILYLSIIQPREVIRQFLRTRAEIHLFFAYWGQVVRETKREARKLSLQLEKMQKQRERIAALERKLHEPREPGDAPTKLAYTMETTAGELRGEGEEEIQEPRRGDTMPRRSVVLFMRDSLHPPIRRSTETQIDLEDTTISGSRSTSTGRSSLPSGQNESTAPTVESTESTTTTTLAAKKPQSSPTSSSESTGGQSTVESVQPAPPSTPSQQRKKTTTSGSGQPKPLIWRY</sequence>
<keyword evidence="3 7" id="KW-1133">Transmembrane helix</keyword>
<evidence type="ECO:0000256" key="7">
    <source>
        <dbReference type="SAM" id="Phobius"/>
    </source>
</evidence>
<feature type="transmembrane region" description="Helical" evidence="7">
    <location>
        <begin position="182"/>
        <end position="205"/>
    </location>
</feature>
<keyword evidence="9" id="KW-1185">Reference proteome</keyword>
<dbReference type="OrthoDB" id="6271065at2759"/>
<feature type="compositionally biased region" description="Low complexity" evidence="6">
    <location>
        <begin position="598"/>
        <end position="639"/>
    </location>
</feature>
<protein>
    <recommendedName>
        <fullName evidence="10">Tetraspanin</fullName>
    </recommendedName>
</protein>
<proteinExistence type="predicted"/>
<feature type="region of interest" description="Disordered" evidence="6">
    <location>
        <begin position="527"/>
        <end position="670"/>
    </location>
</feature>
<dbReference type="EMBL" id="SJOL01007149">
    <property type="protein sequence ID" value="TGZ63490.1"/>
    <property type="molecule type" value="Genomic_DNA"/>
</dbReference>
<dbReference type="GO" id="GO:0016020">
    <property type="term" value="C:membrane"/>
    <property type="evidence" value="ECO:0007669"/>
    <property type="project" value="UniProtKB-SubCell"/>
</dbReference>
<feature type="transmembrane region" description="Helical" evidence="7">
    <location>
        <begin position="425"/>
        <end position="447"/>
    </location>
</feature>
<evidence type="ECO:0000313" key="8">
    <source>
        <dbReference type="EMBL" id="TGZ63490.1"/>
    </source>
</evidence>
<keyword evidence="4 7" id="KW-0472">Membrane</keyword>
<dbReference type="Proteomes" id="UP000308267">
    <property type="component" value="Unassembled WGS sequence"/>
</dbReference>
<comment type="subcellular location">
    <subcellularLocation>
        <location evidence="1">Membrane</location>
        <topology evidence="1">Multi-pass membrane protein</topology>
    </subcellularLocation>
</comment>
<keyword evidence="2 7" id="KW-0812">Transmembrane</keyword>
<organism evidence="8 9">
    <name type="scientific">Opisthorchis felineus</name>
    <dbReference type="NCBI Taxonomy" id="147828"/>
    <lineage>
        <taxon>Eukaryota</taxon>
        <taxon>Metazoa</taxon>
        <taxon>Spiralia</taxon>
        <taxon>Lophotrochozoa</taxon>
        <taxon>Platyhelminthes</taxon>
        <taxon>Trematoda</taxon>
        <taxon>Digenea</taxon>
        <taxon>Opisthorchiida</taxon>
        <taxon>Opisthorchiata</taxon>
        <taxon>Opisthorchiidae</taxon>
        <taxon>Opisthorchis</taxon>
    </lineage>
</organism>
<evidence type="ECO:0000256" key="6">
    <source>
        <dbReference type="SAM" id="MobiDB-lite"/>
    </source>
</evidence>
<evidence type="ECO:0000256" key="3">
    <source>
        <dbReference type="ARBA" id="ARBA00022989"/>
    </source>
</evidence>
<evidence type="ECO:0000256" key="4">
    <source>
        <dbReference type="ARBA" id="ARBA00023136"/>
    </source>
</evidence>
<dbReference type="AlphaFoldDB" id="A0A4S2LIZ8"/>
<name>A0A4S2LIZ8_OPIFE</name>
<feature type="transmembrane region" description="Helical" evidence="7">
    <location>
        <begin position="253"/>
        <end position="275"/>
    </location>
</feature>
<feature type="coiled-coil region" evidence="5">
    <location>
        <begin position="475"/>
        <end position="505"/>
    </location>
</feature>
<evidence type="ECO:0000256" key="2">
    <source>
        <dbReference type="ARBA" id="ARBA00022692"/>
    </source>
</evidence>
<evidence type="ECO:0000256" key="1">
    <source>
        <dbReference type="ARBA" id="ARBA00004141"/>
    </source>
</evidence>
<feature type="compositionally biased region" description="Basic and acidic residues" evidence="6">
    <location>
        <begin position="539"/>
        <end position="548"/>
    </location>
</feature>
<evidence type="ECO:0000256" key="5">
    <source>
        <dbReference type="SAM" id="Coils"/>
    </source>
</evidence>